<evidence type="ECO:0000256" key="1">
    <source>
        <dbReference type="ARBA" id="ARBA00023235"/>
    </source>
</evidence>
<evidence type="ECO:0000313" key="4">
    <source>
        <dbReference type="Proteomes" id="UP000676456"/>
    </source>
</evidence>
<dbReference type="PANTHER" id="PTHR43489">
    <property type="entry name" value="ISOMERASE"/>
    <property type="match status" value="1"/>
</dbReference>
<evidence type="ECO:0000259" key="2">
    <source>
        <dbReference type="Pfam" id="PF01261"/>
    </source>
</evidence>
<dbReference type="PANTHER" id="PTHR43489:SF7">
    <property type="entry name" value="3-DEHYDRO-D-GULOSIDE 4-EPIMERASE-RELATED"/>
    <property type="match status" value="1"/>
</dbReference>
<comment type="caution">
    <text evidence="3">The sequence shown here is derived from an EMBL/GenBank/DDBJ whole genome shotgun (WGS) entry which is preliminary data.</text>
</comment>
<dbReference type="InterPro" id="IPR013022">
    <property type="entry name" value="Xyl_isomerase-like_TIM-brl"/>
</dbReference>
<gene>
    <name evidence="3" type="ORF">KHA91_07640</name>
</gene>
<dbReference type="GO" id="GO:0016853">
    <property type="term" value="F:isomerase activity"/>
    <property type="evidence" value="ECO:0007669"/>
    <property type="project" value="UniProtKB-KW"/>
</dbReference>
<reference evidence="3 4" key="1">
    <citation type="submission" date="2021-05" db="EMBL/GenBank/DDBJ databases">
        <title>Novel Bacillus species.</title>
        <authorList>
            <person name="Liu G."/>
        </authorList>
    </citation>
    <scope>NUCLEOTIDE SEQUENCE [LARGE SCALE GENOMIC DNA]</scope>
    <source>
        <strain evidence="3 4">FJAT-49682</strain>
    </source>
</reference>
<name>A0A942Z4Q0_9BACI</name>
<protein>
    <submittedName>
        <fullName evidence="3">Sugar phosphate isomerase/epimerase</fullName>
    </submittedName>
</protein>
<organism evidence="3 4">
    <name type="scientific">Lederbergia citrea</name>
    <dbReference type="NCBI Taxonomy" id="2833581"/>
    <lineage>
        <taxon>Bacteria</taxon>
        <taxon>Bacillati</taxon>
        <taxon>Bacillota</taxon>
        <taxon>Bacilli</taxon>
        <taxon>Bacillales</taxon>
        <taxon>Bacillaceae</taxon>
        <taxon>Lederbergia</taxon>
    </lineage>
</organism>
<dbReference type="InterPro" id="IPR036237">
    <property type="entry name" value="Xyl_isomerase-like_sf"/>
</dbReference>
<feature type="domain" description="Xylose isomerase-like TIM barrel" evidence="2">
    <location>
        <begin position="21"/>
        <end position="236"/>
    </location>
</feature>
<dbReference type="InterPro" id="IPR050417">
    <property type="entry name" value="Sugar_Epim/Isomerase"/>
</dbReference>
<dbReference type="EMBL" id="JAGYPN010000001">
    <property type="protein sequence ID" value="MBS4222630.1"/>
    <property type="molecule type" value="Genomic_DNA"/>
</dbReference>
<dbReference type="Pfam" id="PF01261">
    <property type="entry name" value="AP_endonuc_2"/>
    <property type="match status" value="1"/>
</dbReference>
<dbReference type="AlphaFoldDB" id="A0A942Z4Q0"/>
<keyword evidence="4" id="KW-1185">Reference proteome</keyword>
<sequence length="274" mass="31270">MFKYSVTQWIFGNESLEESLKRLQKNEYHGVELAGEPDTMDLEKIKELLEEYNMECSSICGIYNSDRDLSSSNVSVRNQAINYVKKCIDMAKKLGASTVIVVPTSVGKLHPETDEEWDNAVSSFQEVGQYAKQQNIILAVEAINRYETYLVTNLYLAKRFVEEVQLDHVKIMADLFHMSIEERDMTEALSNISEYLVHVHIADNTREAAGLGQTDFKPVMSFLKNINYNGYVTMEFLPAVSNPYVASKLEGETNELDEFTRQSIQHIKEIVVNV</sequence>
<proteinExistence type="predicted"/>
<dbReference type="RefSeq" id="WP_213097568.1">
    <property type="nucleotide sequence ID" value="NZ_JAGYPK010000001.1"/>
</dbReference>
<keyword evidence="1 3" id="KW-0413">Isomerase</keyword>
<dbReference type="Gene3D" id="3.20.20.150">
    <property type="entry name" value="Divalent-metal-dependent TIM barrel enzymes"/>
    <property type="match status" value="1"/>
</dbReference>
<dbReference type="Proteomes" id="UP000676456">
    <property type="component" value="Unassembled WGS sequence"/>
</dbReference>
<accession>A0A942Z4Q0</accession>
<evidence type="ECO:0000313" key="3">
    <source>
        <dbReference type="EMBL" id="MBS4222630.1"/>
    </source>
</evidence>
<dbReference type="SUPFAM" id="SSF51658">
    <property type="entry name" value="Xylose isomerase-like"/>
    <property type="match status" value="1"/>
</dbReference>